<evidence type="ECO:0000313" key="1">
    <source>
        <dbReference type="EMBL" id="SVC37312.1"/>
    </source>
</evidence>
<reference evidence="1" key="1">
    <citation type="submission" date="2018-05" db="EMBL/GenBank/DDBJ databases">
        <authorList>
            <person name="Lanie J.A."/>
            <person name="Ng W.-L."/>
            <person name="Kazmierczak K.M."/>
            <person name="Andrzejewski T.M."/>
            <person name="Davidsen T.M."/>
            <person name="Wayne K.J."/>
            <person name="Tettelin H."/>
            <person name="Glass J.I."/>
            <person name="Rusch D."/>
            <person name="Podicherti R."/>
            <person name="Tsui H.-C.T."/>
            <person name="Winkler M.E."/>
        </authorList>
    </citation>
    <scope>NUCLEOTIDE SEQUENCE</scope>
</reference>
<name>A0A382LQF5_9ZZZZ</name>
<accession>A0A382LQF5</accession>
<feature type="non-terminal residue" evidence="1">
    <location>
        <position position="1"/>
    </location>
</feature>
<proteinExistence type="predicted"/>
<dbReference type="AlphaFoldDB" id="A0A382LQF5"/>
<gene>
    <name evidence="1" type="ORF">METZ01_LOCUS290166</name>
</gene>
<sequence>KKWVNISLSRNVVWATASLISRN</sequence>
<protein>
    <submittedName>
        <fullName evidence="1">Uncharacterized protein</fullName>
    </submittedName>
</protein>
<feature type="non-terminal residue" evidence="1">
    <location>
        <position position="23"/>
    </location>
</feature>
<dbReference type="EMBL" id="UINC01087717">
    <property type="protein sequence ID" value="SVC37312.1"/>
    <property type="molecule type" value="Genomic_DNA"/>
</dbReference>
<organism evidence="1">
    <name type="scientific">marine metagenome</name>
    <dbReference type="NCBI Taxonomy" id="408172"/>
    <lineage>
        <taxon>unclassified sequences</taxon>
        <taxon>metagenomes</taxon>
        <taxon>ecological metagenomes</taxon>
    </lineage>
</organism>